<dbReference type="Gene3D" id="1.10.357.10">
    <property type="entry name" value="Tetracycline Repressor, domain 2"/>
    <property type="match status" value="1"/>
</dbReference>
<reference evidence="6 7" key="1">
    <citation type="submission" date="2020-07" db="EMBL/GenBank/DDBJ databases">
        <title>Sequencing the genomes of 1000 actinobacteria strains.</title>
        <authorList>
            <person name="Klenk H.-P."/>
        </authorList>
    </citation>
    <scope>NUCLEOTIDE SEQUENCE [LARGE SCALE GENOMIC DNA]</scope>
    <source>
        <strain evidence="6 7">DSM 40398</strain>
    </source>
</reference>
<dbReference type="InterPro" id="IPR009057">
    <property type="entry name" value="Homeodomain-like_sf"/>
</dbReference>
<dbReference type="SUPFAM" id="SSF46689">
    <property type="entry name" value="Homeodomain-like"/>
    <property type="match status" value="1"/>
</dbReference>
<evidence type="ECO:0000256" key="1">
    <source>
        <dbReference type="ARBA" id="ARBA00023015"/>
    </source>
</evidence>
<name>A0A7Y9ELS8_9ACTN</name>
<comment type="caution">
    <text evidence="6">The sequence shown here is derived from an EMBL/GenBank/DDBJ whole genome shotgun (WGS) entry which is preliminary data.</text>
</comment>
<dbReference type="SUPFAM" id="SSF48498">
    <property type="entry name" value="Tetracyclin repressor-like, C-terminal domain"/>
    <property type="match status" value="1"/>
</dbReference>
<dbReference type="PROSITE" id="PS50977">
    <property type="entry name" value="HTH_TETR_2"/>
    <property type="match status" value="1"/>
</dbReference>
<gene>
    <name evidence="6" type="ORF">BJY14_005997</name>
</gene>
<evidence type="ECO:0000313" key="6">
    <source>
        <dbReference type="EMBL" id="NYD50014.1"/>
    </source>
</evidence>
<keyword evidence="2 4" id="KW-0238">DNA-binding</keyword>
<keyword evidence="3" id="KW-0804">Transcription</keyword>
<evidence type="ECO:0000313" key="7">
    <source>
        <dbReference type="Proteomes" id="UP000529783"/>
    </source>
</evidence>
<dbReference type="AlphaFoldDB" id="A0A7Y9ELS8"/>
<evidence type="ECO:0000259" key="5">
    <source>
        <dbReference type="PROSITE" id="PS50977"/>
    </source>
</evidence>
<keyword evidence="1" id="KW-0805">Transcription regulation</keyword>
<sequence>MPRTAEQNAALRAARQEVIQTAAVRVFARRGFAASTIRDIAREADVSVGSIYRHYATKDELYLALLDQAVAGLVALTAEISGEGRPEDVIRAFTARFLADVTADDGAAEFVVVVNHGVTTDTPPGTVERIVGAQRSMWRAFEECVRRGQAAGEFGSGDPAEITACYFATLGGLTTMRLALGAELAVPDVHIVLRVLTEGTSG</sequence>
<dbReference type="GO" id="GO:0003700">
    <property type="term" value="F:DNA-binding transcription factor activity"/>
    <property type="evidence" value="ECO:0007669"/>
    <property type="project" value="TreeGrafter"/>
</dbReference>
<keyword evidence="7" id="KW-1185">Reference proteome</keyword>
<evidence type="ECO:0000256" key="2">
    <source>
        <dbReference type="ARBA" id="ARBA00023125"/>
    </source>
</evidence>
<evidence type="ECO:0000256" key="3">
    <source>
        <dbReference type="ARBA" id="ARBA00023163"/>
    </source>
</evidence>
<proteinExistence type="predicted"/>
<dbReference type="InterPro" id="IPR001647">
    <property type="entry name" value="HTH_TetR"/>
</dbReference>
<dbReference type="GO" id="GO:0000976">
    <property type="term" value="F:transcription cis-regulatory region binding"/>
    <property type="evidence" value="ECO:0007669"/>
    <property type="project" value="TreeGrafter"/>
</dbReference>
<dbReference type="PANTHER" id="PTHR30055:SF234">
    <property type="entry name" value="HTH-TYPE TRANSCRIPTIONAL REGULATOR BETI"/>
    <property type="match status" value="1"/>
</dbReference>
<organism evidence="6 7">
    <name type="scientific">Actinomadura luteofluorescens</name>
    <dbReference type="NCBI Taxonomy" id="46163"/>
    <lineage>
        <taxon>Bacteria</taxon>
        <taxon>Bacillati</taxon>
        <taxon>Actinomycetota</taxon>
        <taxon>Actinomycetes</taxon>
        <taxon>Streptosporangiales</taxon>
        <taxon>Thermomonosporaceae</taxon>
        <taxon>Actinomadura</taxon>
    </lineage>
</organism>
<dbReference type="Pfam" id="PF00440">
    <property type="entry name" value="TetR_N"/>
    <property type="match status" value="1"/>
</dbReference>
<dbReference type="EMBL" id="JACCBA010000001">
    <property type="protein sequence ID" value="NYD50014.1"/>
    <property type="molecule type" value="Genomic_DNA"/>
</dbReference>
<accession>A0A7Y9ELS8</accession>
<dbReference type="PANTHER" id="PTHR30055">
    <property type="entry name" value="HTH-TYPE TRANSCRIPTIONAL REGULATOR RUTR"/>
    <property type="match status" value="1"/>
</dbReference>
<dbReference type="Proteomes" id="UP000529783">
    <property type="component" value="Unassembled WGS sequence"/>
</dbReference>
<evidence type="ECO:0000256" key="4">
    <source>
        <dbReference type="PROSITE-ProRule" id="PRU00335"/>
    </source>
</evidence>
<dbReference type="Gene3D" id="1.10.10.60">
    <property type="entry name" value="Homeodomain-like"/>
    <property type="match status" value="1"/>
</dbReference>
<dbReference type="InterPro" id="IPR050109">
    <property type="entry name" value="HTH-type_TetR-like_transc_reg"/>
</dbReference>
<dbReference type="PRINTS" id="PR00455">
    <property type="entry name" value="HTHTETR"/>
</dbReference>
<feature type="DNA-binding region" description="H-T-H motif" evidence="4">
    <location>
        <begin position="36"/>
        <end position="55"/>
    </location>
</feature>
<protein>
    <submittedName>
        <fullName evidence="6">AcrR family transcriptional regulator</fullName>
    </submittedName>
</protein>
<feature type="domain" description="HTH tetR-type" evidence="5">
    <location>
        <begin position="13"/>
        <end position="73"/>
    </location>
</feature>
<dbReference type="InterPro" id="IPR036271">
    <property type="entry name" value="Tet_transcr_reg_TetR-rel_C_sf"/>
</dbReference>
<dbReference type="RefSeq" id="WP_179846636.1">
    <property type="nucleotide sequence ID" value="NZ_JACCBA010000001.1"/>
</dbReference>